<sequence>MLFSFLAILYPICSRNSQFLKTSTSSLGTLNSQRGDKAYFYERRSTEVINQSFRKLKLNKLYDKGVLGVKTSETTKNSCYDTQFGDMTTHEGNLALQYQVPPADYSSLCKRSSSDLGFKAKTRLNKNFQLISEDEFRAKNLKILNQKIGQIMKLQKDKDFQEVNTSITLKTKKSFPKYKGKSKISKKEKREIEQKPIDEFYRLQSPTSLVHESPLKNAAETGPFMSDSTTNSPNNKMRESLASYIRNKCRQKKFITQKRAESSRVIQRGFNWSKSRLKRYRMFLKTNSLHLKNDTES</sequence>
<evidence type="ECO:0000313" key="1">
    <source>
        <dbReference type="EMBL" id="CAI2363734.1"/>
    </source>
</evidence>
<comment type="caution">
    <text evidence="1">The sequence shown here is derived from an EMBL/GenBank/DDBJ whole genome shotgun (WGS) entry which is preliminary data.</text>
</comment>
<protein>
    <submittedName>
        <fullName evidence="1">Uncharacterized protein</fullName>
    </submittedName>
</protein>
<dbReference type="EMBL" id="CAMPGE010004883">
    <property type="protein sequence ID" value="CAI2363734.1"/>
    <property type="molecule type" value="Genomic_DNA"/>
</dbReference>
<gene>
    <name evidence="1" type="ORF">ECRASSUSDP1_LOCUS5071</name>
</gene>
<name>A0AAD1X7H5_EUPCR</name>
<proteinExistence type="predicted"/>
<dbReference type="Proteomes" id="UP001295684">
    <property type="component" value="Unassembled WGS sequence"/>
</dbReference>
<evidence type="ECO:0000313" key="2">
    <source>
        <dbReference type="Proteomes" id="UP001295684"/>
    </source>
</evidence>
<reference evidence="1" key="1">
    <citation type="submission" date="2023-07" db="EMBL/GenBank/DDBJ databases">
        <authorList>
            <consortium name="AG Swart"/>
            <person name="Singh M."/>
            <person name="Singh A."/>
            <person name="Seah K."/>
            <person name="Emmerich C."/>
        </authorList>
    </citation>
    <scope>NUCLEOTIDE SEQUENCE</scope>
    <source>
        <strain evidence="1">DP1</strain>
    </source>
</reference>
<dbReference type="AlphaFoldDB" id="A0AAD1X7H5"/>
<keyword evidence="2" id="KW-1185">Reference proteome</keyword>
<organism evidence="1 2">
    <name type="scientific">Euplotes crassus</name>
    <dbReference type="NCBI Taxonomy" id="5936"/>
    <lineage>
        <taxon>Eukaryota</taxon>
        <taxon>Sar</taxon>
        <taxon>Alveolata</taxon>
        <taxon>Ciliophora</taxon>
        <taxon>Intramacronucleata</taxon>
        <taxon>Spirotrichea</taxon>
        <taxon>Hypotrichia</taxon>
        <taxon>Euplotida</taxon>
        <taxon>Euplotidae</taxon>
        <taxon>Moneuplotes</taxon>
    </lineage>
</organism>
<accession>A0AAD1X7H5</accession>